<organism evidence="5 6">
    <name type="scientific">Lasiosphaeria hispida</name>
    <dbReference type="NCBI Taxonomy" id="260671"/>
    <lineage>
        <taxon>Eukaryota</taxon>
        <taxon>Fungi</taxon>
        <taxon>Dikarya</taxon>
        <taxon>Ascomycota</taxon>
        <taxon>Pezizomycotina</taxon>
        <taxon>Sordariomycetes</taxon>
        <taxon>Sordariomycetidae</taxon>
        <taxon>Sordariales</taxon>
        <taxon>Lasiosphaeriaceae</taxon>
        <taxon>Lasiosphaeria</taxon>
    </lineage>
</organism>
<dbReference type="InterPro" id="IPR050309">
    <property type="entry name" value="Type-B_Carboxylest/Lipase"/>
</dbReference>
<dbReference type="InterPro" id="IPR019826">
    <property type="entry name" value="Carboxylesterase_B_AS"/>
</dbReference>
<dbReference type="InterPro" id="IPR002018">
    <property type="entry name" value="CarbesteraseB"/>
</dbReference>
<protein>
    <recommendedName>
        <fullName evidence="3">Carboxylic ester hydrolase</fullName>
        <ecNumber evidence="3">3.1.1.-</ecNumber>
    </recommendedName>
</protein>
<dbReference type="InterPro" id="IPR029058">
    <property type="entry name" value="AB_hydrolase_fold"/>
</dbReference>
<dbReference type="PROSITE" id="PS00122">
    <property type="entry name" value="CARBOXYLESTERASE_B_1"/>
    <property type="match status" value="1"/>
</dbReference>
<evidence type="ECO:0000256" key="3">
    <source>
        <dbReference type="RuleBase" id="RU361235"/>
    </source>
</evidence>
<proteinExistence type="inferred from homology"/>
<evidence type="ECO:0000313" key="5">
    <source>
        <dbReference type="EMBL" id="KAK3358224.1"/>
    </source>
</evidence>
<evidence type="ECO:0000256" key="2">
    <source>
        <dbReference type="ARBA" id="ARBA00022801"/>
    </source>
</evidence>
<dbReference type="Gene3D" id="3.40.50.1820">
    <property type="entry name" value="alpha/beta hydrolase"/>
    <property type="match status" value="1"/>
</dbReference>
<evidence type="ECO:0000256" key="1">
    <source>
        <dbReference type="ARBA" id="ARBA00005964"/>
    </source>
</evidence>
<dbReference type="EC" id="3.1.1.-" evidence="3"/>
<keyword evidence="3" id="KW-0732">Signal</keyword>
<dbReference type="FunFam" id="3.40.50.1820:FF:000266">
    <property type="entry name" value="Carboxylic ester hydrolase"/>
    <property type="match status" value="1"/>
</dbReference>
<reference evidence="5" key="2">
    <citation type="submission" date="2023-06" db="EMBL/GenBank/DDBJ databases">
        <authorList>
            <consortium name="Lawrence Berkeley National Laboratory"/>
            <person name="Haridas S."/>
            <person name="Hensen N."/>
            <person name="Bonometti L."/>
            <person name="Westerberg I."/>
            <person name="Brannstrom I.O."/>
            <person name="Guillou S."/>
            <person name="Cros-Aarteil S."/>
            <person name="Calhoun S."/>
            <person name="Kuo A."/>
            <person name="Mondo S."/>
            <person name="Pangilinan J."/>
            <person name="Riley R."/>
            <person name="Labutti K."/>
            <person name="Andreopoulos B."/>
            <person name="Lipzen A."/>
            <person name="Chen C."/>
            <person name="Yanf M."/>
            <person name="Daum C."/>
            <person name="Ng V."/>
            <person name="Clum A."/>
            <person name="Steindorff A."/>
            <person name="Ohm R."/>
            <person name="Martin F."/>
            <person name="Silar P."/>
            <person name="Natvig D."/>
            <person name="Lalanne C."/>
            <person name="Gautier V."/>
            <person name="Ament-Velasquez S.L."/>
            <person name="Kruys A."/>
            <person name="Hutchinson M.I."/>
            <person name="Powell A.J."/>
            <person name="Barry K."/>
            <person name="Miller A.N."/>
            <person name="Grigoriev I.V."/>
            <person name="Debuchy R."/>
            <person name="Gladieux P."/>
            <person name="Thoren M.H."/>
            <person name="Johannesson H."/>
        </authorList>
    </citation>
    <scope>NUCLEOTIDE SEQUENCE</scope>
    <source>
        <strain evidence="5">CBS 955.72</strain>
    </source>
</reference>
<dbReference type="GO" id="GO:0016787">
    <property type="term" value="F:hydrolase activity"/>
    <property type="evidence" value="ECO:0007669"/>
    <property type="project" value="UniProtKB-KW"/>
</dbReference>
<keyword evidence="2 3" id="KW-0378">Hydrolase</keyword>
<feature type="chain" id="PRO_5042314301" description="Carboxylic ester hydrolase" evidence="3">
    <location>
        <begin position="24"/>
        <end position="630"/>
    </location>
</feature>
<name>A0AAJ0HNW6_9PEZI</name>
<accession>A0AAJ0HNW6</accession>
<dbReference type="InterPro" id="IPR019819">
    <property type="entry name" value="Carboxylesterase_B_CS"/>
</dbReference>
<gene>
    <name evidence="5" type="ORF">B0T25DRAFT_178383</name>
</gene>
<feature type="signal peptide" evidence="3">
    <location>
        <begin position="1"/>
        <end position="23"/>
    </location>
</feature>
<evidence type="ECO:0000259" key="4">
    <source>
        <dbReference type="Pfam" id="PF00135"/>
    </source>
</evidence>
<dbReference type="AlphaFoldDB" id="A0AAJ0HNW6"/>
<sequence length="630" mass="66081">MAGLKWIVSQLAVGLILGSTVAALATPTPQIADTSDDAALFLSELIHNATEIEADLAGPEKGLLGCSQSQSLVVDLGYAKYQGAADSASGVNSWKGIRYAAAPTGSLRWKAPRLPASQGEAPITPATTTGPICPQAYPSVPGVPFIPGNEDCLFLNVYAPADAQGLPVLVWIHGGGYGLGDASQDMTEIINANNKGFIVVAIQYRLGAFGFLASSEVKKRGVVNAGILDQAFALAWVKQFICQFGGNPLSVTISGESAGASSVMYHGTAADGQLGTLLFDKSIAASPYLPFQYGYHDAFPTSKYYAFSQAAGCPSSGDVFACLVSKDSDTLQQANFAVTQQATYGYWAFWPVTDKVYITDRASLQLSSKRVNGRKLLVGHNANEGPLFVPPTIQTESDLVGWLQLEFPNLSPAQISSILAANPNSAATSSGPLFETDGLSAGYANAVNVSQDANGQQQRGNNIYAEATFVCPSYWMAAAYSKGPNTAYHYQYSVPFAWHGADVAAYFGPAGANLGADFALAFRRVWGNFVTTGNPSISNAVANGAGAVNANAANAASAWPAWSEAQPKLVNLNQTGGTPYEFVTQWGVPVTHFAQPGLKNAISVANANTWEGGRGDRCAFYKSLAPSIPA</sequence>
<dbReference type="Pfam" id="PF00135">
    <property type="entry name" value="COesterase"/>
    <property type="match status" value="1"/>
</dbReference>
<comment type="similarity">
    <text evidence="1 3">Belongs to the type-B carboxylesterase/lipase family.</text>
</comment>
<reference evidence="5" key="1">
    <citation type="journal article" date="2023" name="Mol. Phylogenet. Evol.">
        <title>Genome-scale phylogeny and comparative genomics of the fungal order Sordariales.</title>
        <authorList>
            <person name="Hensen N."/>
            <person name="Bonometti L."/>
            <person name="Westerberg I."/>
            <person name="Brannstrom I.O."/>
            <person name="Guillou S."/>
            <person name="Cros-Aarteil S."/>
            <person name="Calhoun S."/>
            <person name="Haridas S."/>
            <person name="Kuo A."/>
            <person name="Mondo S."/>
            <person name="Pangilinan J."/>
            <person name="Riley R."/>
            <person name="LaButti K."/>
            <person name="Andreopoulos B."/>
            <person name="Lipzen A."/>
            <person name="Chen C."/>
            <person name="Yan M."/>
            <person name="Daum C."/>
            <person name="Ng V."/>
            <person name="Clum A."/>
            <person name="Steindorff A."/>
            <person name="Ohm R.A."/>
            <person name="Martin F."/>
            <person name="Silar P."/>
            <person name="Natvig D.O."/>
            <person name="Lalanne C."/>
            <person name="Gautier V."/>
            <person name="Ament-Velasquez S.L."/>
            <person name="Kruys A."/>
            <person name="Hutchinson M.I."/>
            <person name="Powell A.J."/>
            <person name="Barry K."/>
            <person name="Miller A.N."/>
            <person name="Grigoriev I.V."/>
            <person name="Debuchy R."/>
            <person name="Gladieux P."/>
            <person name="Hiltunen Thoren M."/>
            <person name="Johannesson H."/>
        </authorList>
    </citation>
    <scope>NUCLEOTIDE SEQUENCE</scope>
    <source>
        <strain evidence="5">CBS 955.72</strain>
    </source>
</reference>
<dbReference type="PROSITE" id="PS00941">
    <property type="entry name" value="CARBOXYLESTERASE_B_2"/>
    <property type="match status" value="1"/>
</dbReference>
<comment type="caution">
    <text evidence="5">The sequence shown here is derived from an EMBL/GenBank/DDBJ whole genome shotgun (WGS) entry which is preliminary data.</text>
</comment>
<feature type="domain" description="Carboxylesterase type B" evidence="4">
    <location>
        <begin position="73"/>
        <end position="575"/>
    </location>
</feature>
<keyword evidence="6" id="KW-1185">Reference proteome</keyword>
<dbReference type="PANTHER" id="PTHR11559">
    <property type="entry name" value="CARBOXYLESTERASE"/>
    <property type="match status" value="1"/>
</dbReference>
<dbReference type="EMBL" id="JAUIQD010000003">
    <property type="protein sequence ID" value="KAK3358224.1"/>
    <property type="molecule type" value="Genomic_DNA"/>
</dbReference>
<dbReference type="SUPFAM" id="SSF53474">
    <property type="entry name" value="alpha/beta-Hydrolases"/>
    <property type="match status" value="1"/>
</dbReference>
<dbReference type="Proteomes" id="UP001275084">
    <property type="component" value="Unassembled WGS sequence"/>
</dbReference>
<evidence type="ECO:0000313" key="6">
    <source>
        <dbReference type="Proteomes" id="UP001275084"/>
    </source>
</evidence>